<gene>
    <name evidence="2" type="ORF">GLOINDRAFT_14070</name>
</gene>
<name>U9SIX0_RHIID</name>
<evidence type="ECO:0000256" key="1">
    <source>
        <dbReference type="SAM" id="MobiDB-lite"/>
    </source>
</evidence>
<feature type="region of interest" description="Disordered" evidence="1">
    <location>
        <begin position="1"/>
        <end position="26"/>
    </location>
</feature>
<feature type="compositionally biased region" description="Basic and acidic residues" evidence="1">
    <location>
        <begin position="1"/>
        <end position="14"/>
    </location>
</feature>
<dbReference type="HOGENOM" id="CLU_2122383_0_0_1"/>
<accession>U9SIX0</accession>
<evidence type="ECO:0000313" key="2">
    <source>
        <dbReference type="EMBL" id="ERZ94986.1"/>
    </source>
</evidence>
<dbReference type="AlphaFoldDB" id="U9SIX0"/>
<reference evidence="2" key="1">
    <citation type="submission" date="2013-07" db="EMBL/GenBank/DDBJ databases">
        <title>The genome of an arbuscular mycorrhizal fungus provides insights into the evolution of the oldest plant symbiosis.</title>
        <authorList>
            <consortium name="DOE Joint Genome Institute"/>
            <person name="Tisserant E."/>
            <person name="Malbreil M."/>
            <person name="Kuo A."/>
            <person name="Kohler A."/>
            <person name="Symeonidi A."/>
            <person name="Balestrini R."/>
            <person name="Charron P."/>
            <person name="Duensing N."/>
            <person name="Frei-dit-Frey N."/>
            <person name="Gianinazzi-Pearson V."/>
            <person name="Gilbert B."/>
            <person name="Handa Y."/>
            <person name="Hijri M."/>
            <person name="Kaul R."/>
            <person name="Kawaguchi M."/>
            <person name="Krajinski F."/>
            <person name="Lammers P."/>
            <person name="Lapierre D."/>
            <person name="Masclaux F.G."/>
            <person name="Murat C."/>
            <person name="Morin E."/>
            <person name="Ndikumana S."/>
            <person name="Pagni M."/>
            <person name="Petitpierre D."/>
            <person name="Requena N."/>
            <person name="Rosikiewicz P."/>
            <person name="Riley R."/>
            <person name="Saito K."/>
            <person name="San Clemente H."/>
            <person name="Shapiro H."/>
            <person name="van Tuinen D."/>
            <person name="Becard G."/>
            <person name="Bonfante P."/>
            <person name="Paszkowski U."/>
            <person name="Shachar-Hill Y."/>
            <person name="Young J.P."/>
            <person name="Sanders I.R."/>
            <person name="Henrissat B."/>
            <person name="Rensing S.A."/>
            <person name="Grigoriev I.V."/>
            <person name="Corradi N."/>
            <person name="Roux C."/>
            <person name="Martin F."/>
        </authorList>
    </citation>
    <scope>NUCLEOTIDE SEQUENCE</scope>
    <source>
        <strain evidence="2">DAOM 197198</strain>
    </source>
</reference>
<protein>
    <submittedName>
        <fullName evidence="2">Uncharacterized protein</fullName>
    </submittedName>
</protein>
<dbReference type="EMBL" id="KI301579">
    <property type="protein sequence ID" value="ERZ94986.1"/>
    <property type="molecule type" value="Genomic_DNA"/>
</dbReference>
<sequence>METDDLRTLDESTKKSSSKKVKKAGEKKVSGTLKKLIEKLFSETSQDSEVIEKGTGDFFYLYNTIINMEGEEEIAKQNVIKSYYNFGKALEDHYDHYKKNNPKRTAQALVNKEV</sequence>
<proteinExistence type="predicted"/>
<organism evidence="2">
    <name type="scientific">Rhizophagus irregularis (strain DAOM 181602 / DAOM 197198 / MUCL 43194)</name>
    <name type="common">Arbuscular mycorrhizal fungus</name>
    <name type="synonym">Glomus intraradices</name>
    <dbReference type="NCBI Taxonomy" id="747089"/>
    <lineage>
        <taxon>Eukaryota</taxon>
        <taxon>Fungi</taxon>
        <taxon>Fungi incertae sedis</taxon>
        <taxon>Mucoromycota</taxon>
        <taxon>Glomeromycotina</taxon>
        <taxon>Glomeromycetes</taxon>
        <taxon>Glomerales</taxon>
        <taxon>Glomeraceae</taxon>
        <taxon>Rhizophagus</taxon>
    </lineage>
</organism>